<keyword evidence="5" id="KW-1185">Reference proteome</keyword>
<proteinExistence type="predicted"/>
<comment type="caution">
    <text evidence="4">The sequence shown here is derived from an EMBL/GenBank/DDBJ whole genome shotgun (WGS) entry which is preliminary data.</text>
</comment>
<accession>A0ABT8M6Z6</accession>
<evidence type="ECO:0000259" key="3">
    <source>
        <dbReference type="Pfam" id="PF00535"/>
    </source>
</evidence>
<dbReference type="InterPro" id="IPR001173">
    <property type="entry name" value="Glyco_trans_2-like"/>
</dbReference>
<dbReference type="SUPFAM" id="SSF53448">
    <property type="entry name" value="Nucleotide-diphospho-sugar transferases"/>
    <property type="match status" value="1"/>
</dbReference>
<feature type="domain" description="Glycosyltransferase 2-like" evidence="3">
    <location>
        <begin position="5"/>
        <end position="178"/>
    </location>
</feature>
<sequence length="314" mass="35468">MTYILITPVKNEAAVLKQAFACILGQTVLPAIWVLVDGGSSDGTLEQIRELQERHAWIYLKQQEAFSARQGHLNFAFGVWEGYEYARQIARERGIEYDYVGKTDADVLLPGDFFASLIRRLEEDAGIGVASGASYTLRPGAPLPSPDAIGEARFDRDYFLPYEMPDKRVYRRTALEQIGGFPVTTFAPDSVALAKLLTSGWRVVSFGDVGIYNLRKDTSIEKDRWKSSLLLGYESYYLGCHPLYVLISGMYHLTSPSQYNGFGLMIGYASAIVHREEKIDDRGVRRYYRITRFAKLNRVVATEVRRTLSRFLGS</sequence>
<evidence type="ECO:0000256" key="2">
    <source>
        <dbReference type="ARBA" id="ARBA00022679"/>
    </source>
</evidence>
<dbReference type="RefSeq" id="WP_301662762.1">
    <property type="nucleotide sequence ID" value="NZ_VCYH01000001.1"/>
</dbReference>
<evidence type="ECO:0000313" key="4">
    <source>
        <dbReference type="EMBL" id="MDN7023713.1"/>
    </source>
</evidence>
<dbReference type="EMBL" id="VCYH01000001">
    <property type="protein sequence ID" value="MDN7023713.1"/>
    <property type="molecule type" value="Genomic_DNA"/>
</dbReference>
<dbReference type="InterPro" id="IPR029044">
    <property type="entry name" value="Nucleotide-diphossugar_trans"/>
</dbReference>
<dbReference type="CDD" id="cd00761">
    <property type="entry name" value="Glyco_tranf_GTA_type"/>
    <property type="match status" value="1"/>
</dbReference>
<gene>
    <name evidence="4" type="ORF">FGU65_02175</name>
</gene>
<dbReference type="Proteomes" id="UP001168338">
    <property type="component" value="Unassembled WGS sequence"/>
</dbReference>
<dbReference type="PANTHER" id="PTHR43630">
    <property type="entry name" value="POLY-BETA-1,6-N-ACETYL-D-GLUCOSAMINE SYNTHASE"/>
    <property type="match status" value="1"/>
</dbReference>
<dbReference type="Pfam" id="PF00535">
    <property type="entry name" value="Glycos_transf_2"/>
    <property type="match status" value="1"/>
</dbReference>
<keyword evidence="1" id="KW-0328">Glycosyltransferase</keyword>
<evidence type="ECO:0000256" key="1">
    <source>
        <dbReference type="ARBA" id="ARBA00022676"/>
    </source>
</evidence>
<dbReference type="Gene3D" id="3.90.550.10">
    <property type="entry name" value="Spore Coat Polysaccharide Biosynthesis Protein SpsA, Chain A"/>
    <property type="match status" value="1"/>
</dbReference>
<protein>
    <submittedName>
        <fullName evidence="4">Glycosyltransferase family 2 protein</fullName>
    </submittedName>
</protein>
<name>A0ABT8M6Z6_9EURY</name>
<dbReference type="PANTHER" id="PTHR43630:SF1">
    <property type="entry name" value="POLY-BETA-1,6-N-ACETYL-D-GLUCOSAMINE SYNTHASE"/>
    <property type="match status" value="1"/>
</dbReference>
<organism evidence="4 5">
    <name type="scientific">Methanoculleus frigidifontis</name>
    <dbReference type="NCBI Taxonomy" id="2584085"/>
    <lineage>
        <taxon>Archaea</taxon>
        <taxon>Methanobacteriati</taxon>
        <taxon>Methanobacteriota</taxon>
        <taxon>Stenosarchaea group</taxon>
        <taxon>Methanomicrobia</taxon>
        <taxon>Methanomicrobiales</taxon>
        <taxon>Methanomicrobiaceae</taxon>
        <taxon>Methanoculleus</taxon>
    </lineage>
</organism>
<reference evidence="4" key="1">
    <citation type="submission" date="2019-05" db="EMBL/GenBank/DDBJ databases">
        <title>Methanoculleus sp. FWC-SCC1, a methanogenic archaeon isolated from deep marine cold seep.</title>
        <authorList>
            <person name="Chen Y.-W."/>
            <person name="Chen S.-C."/>
            <person name="Teng N.-H."/>
            <person name="Lai M.-C."/>
        </authorList>
    </citation>
    <scope>NUCLEOTIDE SEQUENCE</scope>
    <source>
        <strain evidence="4">FWC-SCC1</strain>
    </source>
</reference>
<keyword evidence="2" id="KW-0808">Transferase</keyword>
<evidence type="ECO:0000313" key="5">
    <source>
        <dbReference type="Proteomes" id="UP001168338"/>
    </source>
</evidence>